<protein>
    <submittedName>
        <fullName evidence="8">RagB/SusD family nutrient uptake outer membrane protein</fullName>
    </submittedName>
</protein>
<name>A0AAE3R1Z0_9BACT</name>
<dbReference type="Pfam" id="PF07980">
    <property type="entry name" value="SusD_RagB"/>
    <property type="match status" value="1"/>
</dbReference>
<dbReference type="AlphaFoldDB" id="A0AAE3R1Z0"/>
<gene>
    <name evidence="8" type="ORF">QNI22_16450</name>
</gene>
<dbReference type="SUPFAM" id="SSF48452">
    <property type="entry name" value="TPR-like"/>
    <property type="match status" value="1"/>
</dbReference>
<dbReference type="InterPro" id="IPR012944">
    <property type="entry name" value="SusD_RagB_dom"/>
</dbReference>
<dbReference type="RefSeq" id="WP_314512205.1">
    <property type="nucleotide sequence ID" value="NZ_JASJOU010000005.1"/>
</dbReference>
<evidence type="ECO:0000256" key="5">
    <source>
        <dbReference type="ARBA" id="ARBA00023237"/>
    </source>
</evidence>
<keyword evidence="3 6" id="KW-0732">Signal</keyword>
<evidence type="ECO:0000256" key="6">
    <source>
        <dbReference type="SAM" id="SignalP"/>
    </source>
</evidence>
<evidence type="ECO:0000259" key="7">
    <source>
        <dbReference type="Pfam" id="PF07980"/>
    </source>
</evidence>
<comment type="subcellular location">
    <subcellularLocation>
        <location evidence="1">Cell outer membrane</location>
    </subcellularLocation>
</comment>
<dbReference type="EMBL" id="JASJOU010000005">
    <property type="protein sequence ID" value="MDJ1502259.1"/>
    <property type="molecule type" value="Genomic_DNA"/>
</dbReference>
<proteinExistence type="inferred from homology"/>
<dbReference type="InterPro" id="IPR011990">
    <property type="entry name" value="TPR-like_helical_dom_sf"/>
</dbReference>
<dbReference type="GO" id="GO:0009279">
    <property type="term" value="C:cell outer membrane"/>
    <property type="evidence" value="ECO:0007669"/>
    <property type="project" value="UniProtKB-SubCell"/>
</dbReference>
<dbReference type="Gene3D" id="1.25.40.390">
    <property type="match status" value="1"/>
</dbReference>
<evidence type="ECO:0000256" key="3">
    <source>
        <dbReference type="ARBA" id="ARBA00022729"/>
    </source>
</evidence>
<keyword evidence="4" id="KW-0472">Membrane</keyword>
<feature type="chain" id="PRO_5042074996" evidence="6">
    <location>
        <begin position="22"/>
        <end position="561"/>
    </location>
</feature>
<dbReference type="PROSITE" id="PS51257">
    <property type="entry name" value="PROKAR_LIPOPROTEIN"/>
    <property type="match status" value="1"/>
</dbReference>
<evidence type="ECO:0000256" key="2">
    <source>
        <dbReference type="ARBA" id="ARBA00006275"/>
    </source>
</evidence>
<evidence type="ECO:0000313" key="9">
    <source>
        <dbReference type="Proteomes" id="UP001232063"/>
    </source>
</evidence>
<dbReference type="Proteomes" id="UP001232063">
    <property type="component" value="Unassembled WGS sequence"/>
</dbReference>
<comment type="caution">
    <text evidence="8">The sequence shown here is derived from an EMBL/GenBank/DDBJ whole genome shotgun (WGS) entry which is preliminary data.</text>
</comment>
<comment type="similarity">
    <text evidence="2">Belongs to the SusD family.</text>
</comment>
<accession>A0AAE3R1Z0</accession>
<feature type="signal peptide" evidence="6">
    <location>
        <begin position="1"/>
        <end position="21"/>
    </location>
</feature>
<evidence type="ECO:0000313" key="8">
    <source>
        <dbReference type="EMBL" id="MDJ1502259.1"/>
    </source>
</evidence>
<keyword evidence="9" id="KW-1185">Reference proteome</keyword>
<evidence type="ECO:0000256" key="1">
    <source>
        <dbReference type="ARBA" id="ARBA00004442"/>
    </source>
</evidence>
<feature type="domain" description="RagB/SusD" evidence="7">
    <location>
        <begin position="432"/>
        <end position="515"/>
    </location>
</feature>
<evidence type="ECO:0000256" key="4">
    <source>
        <dbReference type="ARBA" id="ARBA00023136"/>
    </source>
</evidence>
<sequence>MNKHKLASLIFFMAVFFGTVACKDQLDVGNPNEPTVEQNVTTQSGLVSLAQGGVYINGFYNGDGWLGNSYFSLPWGYNELLADNLGADASNNQITTVGVPDYMIFDDGTKVTNPSPSIGILRTYNSRPATGAGNNPTYYQWLNMYALNNSCNVVLSQLDNITFTGDATTKANTFKAWCYWWKGYAYASIGSMYYSGLIIEDVSGTNSVSNSNYVLHDVIIEKSNEYFKLAATTLDGISTISDYNEVLGQLIPEFCQVGNGGVLSPEMWKRSINTMLARNILVNKLSPFVNGNPNATITKSSTTTMTASDWNEVLTYATNGIKEGDYVFTGRSASANGFFTASGGTAASLTAGVNTTSTFKISERFIQNFKPGDKRFTNNFVQTTTYKNNYSFTTRHSLVDGGNGEAGVYMYGSKTVGEYEVFIGGSYEENALMLAEANIRLGNINEGLEYIDDVRDYMGAGVAPVAGTGLSLTGALTELVKERRVALIFRGLSFFDNRRWGWIYDISNGGGSYGNTVATAGGAIFTNTTINYNFLDYWDVPADESVLNPSTSEVPTKNPNF</sequence>
<organism evidence="8 9">
    <name type="scientific">Xanthocytophaga agilis</name>
    <dbReference type="NCBI Taxonomy" id="3048010"/>
    <lineage>
        <taxon>Bacteria</taxon>
        <taxon>Pseudomonadati</taxon>
        <taxon>Bacteroidota</taxon>
        <taxon>Cytophagia</taxon>
        <taxon>Cytophagales</taxon>
        <taxon>Rhodocytophagaceae</taxon>
        <taxon>Xanthocytophaga</taxon>
    </lineage>
</organism>
<reference evidence="8" key="1">
    <citation type="submission" date="2023-05" db="EMBL/GenBank/DDBJ databases">
        <authorList>
            <person name="Zhang X."/>
        </authorList>
    </citation>
    <scope>NUCLEOTIDE SEQUENCE</scope>
    <source>
        <strain evidence="8">BD1B2-1</strain>
    </source>
</reference>
<keyword evidence="5" id="KW-0998">Cell outer membrane</keyword>